<feature type="non-terminal residue" evidence="1">
    <location>
        <position position="115"/>
    </location>
</feature>
<evidence type="ECO:0000313" key="2">
    <source>
        <dbReference type="Proteomes" id="UP000663868"/>
    </source>
</evidence>
<dbReference type="Proteomes" id="UP000663868">
    <property type="component" value="Unassembled WGS sequence"/>
</dbReference>
<accession>A0A820Q8U8</accession>
<organism evidence="1 2">
    <name type="scientific">Adineta steineri</name>
    <dbReference type="NCBI Taxonomy" id="433720"/>
    <lineage>
        <taxon>Eukaryota</taxon>
        <taxon>Metazoa</taxon>
        <taxon>Spiralia</taxon>
        <taxon>Gnathifera</taxon>
        <taxon>Rotifera</taxon>
        <taxon>Eurotatoria</taxon>
        <taxon>Bdelloidea</taxon>
        <taxon>Adinetida</taxon>
        <taxon>Adinetidae</taxon>
        <taxon>Adineta</taxon>
    </lineage>
</organism>
<comment type="caution">
    <text evidence="1">The sequence shown here is derived from an EMBL/GenBank/DDBJ whole genome shotgun (WGS) entry which is preliminary data.</text>
</comment>
<feature type="non-terminal residue" evidence="1">
    <location>
        <position position="1"/>
    </location>
</feature>
<reference evidence="1" key="1">
    <citation type="submission" date="2021-02" db="EMBL/GenBank/DDBJ databases">
        <authorList>
            <person name="Nowell W R."/>
        </authorList>
    </citation>
    <scope>NUCLEOTIDE SEQUENCE</scope>
</reference>
<proteinExistence type="predicted"/>
<dbReference type="AlphaFoldDB" id="A0A820Q8U8"/>
<sequence length="115" mass="12802">NETDLENNNVTMINTIFLTTTTVSDVPLVNITDTNQVTSNETNEFVTTNTIDNLTIIEIINNETETSTNPNIFNQTTEELVITLNSTLSLSEQDTSIILLDHTATPRKITSDKQK</sequence>
<gene>
    <name evidence="1" type="ORF">KXQ929_LOCUS51993</name>
</gene>
<dbReference type="EMBL" id="CAJOBB010026686">
    <property type="protein sequence ID" value="CAF4417737.1"/>
    <property type="molecule type" value="Genomic_DNA"/>
</dbReference>
<evidence type="ECO:0000313" key="1">
    <source>
        <dbReference type="EMBL" id="CAF4417737.1"/>
    </source>
</evidence>
<name>A0A820Q8U8_9BILA</name>
<protein>
    <submittedName>
        <fullName evidence="1">Uncharacterized protein</fullName>
    </submittedName>
</protein>